<dbReference type="STRING" id="1850246.LPB138_11710"/>
<dbReference type="KEGG" id="lul:LPB138_11710"/>
<protein>
    <submittedName>
        <fullName evidence="2">Uncharacterized protein</fullName>
    </submittedName>
</protein>
<proteinExistence type="predicted"/>
<name>A0A1D8P9U4_9FLAO</name>
<organism evidence="2 3">
    <name type="scientific">Urechidicola croceus</name>
    <dbReference type="NCBI Taxonomy" id="1850246"/>
    <lineage>
        <taxon>Bacteria</taxon>
        <taxon>Pseudomonadati</taxon>
        <taxon>Bacteroidota</taxon>
        <taxon>Flavobacteriia</taxon>
        <taxon>Flavobacteriales</taxon>
        <taxon>Flavobacteriaceae</taxon>
        <taxon>Urechidicola</taxon>
    </lineage>
</organism>
<feature type="coiled-coil region" evidence="1">
    <location>
        <begin position="36"/>
        <end position="70"/>
    </location>
</feature>
<evidence type="ECO:0000256" key="1">
    <source>
        <dbReference type="SAM" id="Coils"/>
    </source>
</evidence>
<dbReference type="Proteomes" id="UP000176050">
    <property type="component" value="Chromosome"/>
</dbReference>
<keyword evidence="1" id="KW-0175">Coiled coil</keyword>
<dbReference type="AlphaFoldDB" id="A0A1D8P9U4"/>
<evidence type="ECO:0000313" key="2">
    <source>
        <dbReference type="EMBL" id="AOW21303.1"/>
    </source>
</evidence>
<gene>
    <name evidence="2" type="ORF">LPB138_11710</name>
</gene>
<keyword evidence="3" id="KW-1185">Reference proteome</keyword>
<accession>A0A1D8P9U4</accession>
<evidence type="ECO:0000313" key="3">
    <source>
        <dbReference type="Proteomes" id="UP000176050"/>
    </source>
</evidence>
<reference evidence="2 3" key="1">
    <citation type="submission" date="2016-10" db="EMBL/GenBank/DDBJ databases">
        <title>Lutibacter sp. LPB0138, isolated from marine gastropod.</title>
        <authorList>
            <person name="Kim E."/>
            <person name="Yi H."/>
        </authorList>
    </citation>
    <scope>NUCLEOTIDE SEQUENCE [LARGE SCALE GENOMIC DNA]</scope>
    <source>
        <strain evidence="2 3">LPB0138</strain>
    </source>
</reference>
<dbReference type="RefSeq" id="WP_070237451.1">
    <property type="nucleotide sequence ID" value="NZ_CP017478.1"/>
</dbReference>
<dbReference type="EMBL" id="CP017478">
    <property type="protein sequence ID" value="AOW21303.1"/>
    <property type="molecule type" value="Genomic_DNA"/>
</dbReference>
<sequence>MLKKFIPLFFSFIFLLMITAPTIVNLIDRENDIVELIGQNEEEEKGEEKLKNLEIKLINIEQNINNYEYISSNKLNEFYNKRYTKPLISLTLPPPKYLAI</sequence>